<dbReference type="InterPro" id="IPR038765">
    <property type="entry name" value="Papain-like_cys_pep_sf"/>
</dbReference>
<accession>W2Y0I0</accession>
<evidence type="ECO:0000313" key="2">
    <source>
        <dbReference type="Proteomes" id="UP000018948"/>
    </source>
</evidence>
<evidence type="ECO:0000313" key="1">
    <source>
        <dbReference type="EMBL" id="ETP28481.1"/>
    </source>
</evidence>
<organism evidence="1 2">
    <name type="scientific">Phytophthora nicotianae P10297</name>
    <dbReference type="NCBI Taxonomy" id="1317064"/>
    <lineage>
        <taxon>Eukaryota</taxon>
        <taxon>Sar</taxon>
        <taxon>Stramenopiles</taxon>
        <taxon>Oomycota</taxon>
        <taxon>Peronosporomycetes</taxon>
        <taxon>Peronosporales</taxon>
        <taxon>Peronosporaceae</taxon>
        <taxon>Phytophthora</taxon>
    </lineage>
</organism>
<evidence type="ECO:0008006" key="3">
    <source>
        <dbReference type="Google" id="ProtNLM"/>
    </source>
</evidence>
<proteinExistence type="predicted"/>
<dbReference type="OrthoDB" id="112490at2759"/>
<dbReference type="Gene3D" id="3.40.395.10">
    <property type="entry name" value="Adenoviral Proteinase, Chain A"/>
    <property type="match status" value="1"/>
</dbReference>
<dbReference type="AlphaFoldDB" id="W2Y0I0"/>
<gene>
    <name evidence="1" type="ORF">F442_22225</name>
</gene>
<dbReference type="Proteomes" id="UP000018948">
    <property type="component" value="Unassembled WGS sequence"/>
</dbReference>
<name>W2Y0I0_PHYNI</name>
<protein>
    <recommendedName>
        <fullName evidence="3">Ubiquitin-like protease family profile domain-containing protein</fullName>
    </recommendedName>
</protein>
<reference evidence="1 2" key="1">
    <citation type="submission" date="2013-11" db="EMBL/GenBank/DDBJ databases">
        <title>The Genome Sequence of Phytophthora parasitica P10297.</title>
        <authorList>
            <consortium name="The Broad Institute Genomics Platform"/>
            <person name="Russ C."/>
            <person name="Tyler B."/>
            <person name="Panabieres F."/>
            <person name="Shan W."/>
            <person name="Tripathy S."/>
            <person name="Grunwald N."/>
            <person name="Machado M."/>
            <person name="Johnson C.S."/>
            <person name="Walker B."/>
            <person name="Young S.K."/>
            <person name="Zeng Q."/>
            <person name="Gargeya S."/>
            <person name="Fitzgerald M."/>
            <person name="Haas B."/>
            <person name="Abouelleil A."/>
            <person name="Allen A.W."/>
            <person name="Alvarado L."/>
            <person name="Arachchi H.M."/>
            <person name="Berlin A.M."/>
            <person name="Chapman S.B."/>
            <person name="Gainer-Dewar J."/>
            <person name="Goldberg J."/>
            <person name="Griggs A."/>
            <person name="Gujja S."/>
            <person name="Hansen M."/>
            <person name="Howarth C."/>
            <person name="Imamovic A."/>
            <person name="Ireland A."/>
            <person name="Larimer J."/>
            <person name="McCowan C."/>
            <person name="Murphy C."/>
            <person name="Pearson M."/>
            <person name="Poon T.W."/>
            <person name="Priest M."/>
            <person name="Roberts A."/>
            <person name="Saif S."/>
            <person name="Shea T."/>
            <person name="Sisk P."/>
            <person name="Sykes S."/>
            <person name="Wortman J."/>
            <person name="Nusbaum C."/>
            <person name="Birren B."/>
        </authorList>
    </citation>
    <scope>NUCLEOTIDE SEQUENCE [LARGE SCALE GENOMIC DNA]</scope>
    <source>
        <strain evidence="1 2">P10297</strain>
    </source>
</reference>
<comment type="caution">
    <text evidence="1">The sequence shown here is derived from an EMBL/GenBank/DDBJ whole genome shotgun (WGS) entry which is preliminary data.</text>
</comment>
<sequence>MTRGEKRRQAGVKQLQEARELVLKDRDDKKAQKSRLDDVAVLLEGHYSMDIAKAAVDTLDLEDIEVYGSLSVRLYHVGQRAPKVRGLIRLDKINEAISAIRATGNEKLLANWLDYGSATLDQLEAMSSVLEARNRFQLIKDVQPPFIDLMDKTKQEYKKTATAMRLDKNLWLHTSSTISAMLALKSMYSAGGAVGVVNPSYHELAGLSSRKRTAGEYGAMNPTNDRIIAAICIDHHWVTYLVDKPKQICYLFDPLQLKSNLKVLKSGVQSVIEPLIGMKDRLTYEKITWCIQKDNTSCGVWCLSVLDLLLGGHPWVDSLYKVQPYLRLRYLFMAINMQCEAV</sequence>
<dbReference type="EMBL" id="ANIY01004638">
    <property type="protein sequence ID" value="ETP28481.1"/>
    <property type="molecule type" value="Genomic_DNA"/>
</dbReference>
<dbReference type="SUPFAM" id="SSF54001">
    <property type="entry name" value="Cysteine proteinases"/>
    <property type="match status" value="1"/>
</dbReference>